<dbReference type="OrthoDB" id="5984880at2759"/>
<dbReference type="RefSeq" id="XP_038078812.1">
    <property type="nucleotide sequence ID" value="XM_038222884.1"/>
</dbReference>
<sequence length="364" mass="41218">MEINAFEAHVFAKMAMPSCKPDACRSSCLPYPKSDELDGFAGVDNCISTVDKVVHVPTKTPDNKPLETISFYDDHYLECQRAFEKASPWTPDLNKWIHTHLGSRVLEKLDSTLPEGGQLKLLGIGSGEGEVEYNLITRLLSKYPTIHNTVVDPSQTQLDLYKDLIKEKAPELDGVQYDWHAKTLAQYRHSSEESGDRTKFHFISALFCLYYEADLYSSLEYLLSRLEPGGVLLAAMETDRCDVMKIEERFQFGADSDDVPLYCFTDMTAHFEKRGVPFAVLNQPDDQRDFDVTAIFDESSREGALLLDFISSVANFRQVAPPGLLADFLSYVRSLATLREGRVLLFYDTDYVLASKPKFKNHFV</sequence>
<dbReference type="GeneID" id="119746094"/>
<reference evidence="1" key="1">
    <citation type="submission" date="2022-11" db="UniProtKB">
        <authorList>
            <consortium name="EnsemblMetazoa"/>
        </authorList>
    </citation>
    <scope>IDENTIFICATION</scope>
</reference>
<dbReference type="OMA" id="LEYEEIC"/>
<dbReference type="AlphaFoldDB" id="A0A914BTE0"/>
<keyword evidence="2" id="KW-1185">Reference proteome</keyword>
<dbReference type="Gene3D" id="3.40.50.150">
    <property type="entry name" value="Vaccinia Virus protein VP39"/>
    <property type="match status" value="1"/>
</dbReference>
<protein>
    <recommendedName>
        <fullName evidence="3">Histamine N-methyltransferase</fullName>
    </recommendedName>
</protein>
<organism evidence="1 2">
    <name type="scientific">Patiria miniata</name>
    <name type="common">Bat star</name>
    <name type="synonym">Asterina miniata</name>
    <dbReference type="NCBI Taxonomy" id="46514"/>
    <lineage>
        <taxon>Eukaryota</taxon>
        <taxon>Metazoa</taxon>
        <taxon>Echinodermata</taxon>
        <taxon>Eleutherozoa</taxon>
        <taxon>Asterozoa</taxon>
        <taxon>Asteroidea</taxon>
        <taxon>Valvatacea</taxon>
        <taxon>Valvatida</taxon>
        <taxon>Asterinidae</taxon>
        <taxon>Patiria</taxon>
    </lineage>
</organism>
<evidence type="ECO:0000313" key="1">
    <source>
        <dbReference type="EnsemblMetazoa" id="XP_038078812.1"/>
    </source>
</evidence>
<dbReference type="InterPro" id="IPR029063">
    <property type="entry name" value="SAM-dependent_MTases_sf"/>
</dbReference>
<name>A0A914BTE0_PATMI</name>
<proteinExistence type="predicted"/>
<dbReference type="EnsemblMetazoa" id="XM_038222884.1">
    <property type="protein sequence ID" value="XP_038078812.1"/>
    <property type="gene ID" value="LOC119746094"/>
</dbReference>
<dbReference type="Proteomes" id="UP000887568">
    <property type="component" value="Unplaced"/>
</dbReference>
<evidence type="ECO:0000313" key="2">
    <source>
        <dbReference type="Proteomes" id="UP000887568"/>
    </source>
</evidence>
<evidence type="ECO:0008006" key="3">
    <source>
        <dbReference type="Google" id="ProtNLM"/>
    </source>
</evidence>
<dbReference type="SUPFAM" id="SSF53335">
    <property type="entry name" value="S-adenosyl-L-methionine-dependent methyltransferases"/>
    <property type="match status" value="1"/>
</dbReference>
<accession>A0A914BTE0</accession>